<dbReference type="InterPro" id="IPR017441">
    <property type="entry name" value="Protein_kinase_ATP_BS"/>
</dbReference>
<dbReference type="InterPro" id="IPR011990">
    <property type="entry name" value="TPR-like_helical_dom_sf"/>
</dbReference>
<evidence type="ECO:0000256" key="1">
    <source>
        <dbReference type="ARBA" id="ARBA00022527"/>
    </source>
</evidence>
<keyword evidence="7" id="KW-1185">Reference proteome</keyword>
<dbReference type="Gene3D" id="1.25.40.10">
    <property type="entry name" value="Tetratricopeptide repeat domain"/>
    <property type="match status" value="1"/>
</dbReference>
<dbReference type="InterPro" id="IPR001245">
    <property type="entry name" value="Ser-Thr/Tyr_kinase_cat_dom"/>
</dbReference>
<dbReference type="PANTHER" id="PTHR44329">
    <property type="entry name" value="SERINE/THREONINE-PROTEIN KINASE TNNI3K-RELATED"/>
    <property type="match status" value="1"/>
</dbReference>
<accession>A0A9P6QAE1</accession>
<dbReference type="PROSITE" id="PS00108">
    <property type="entry name" value="PROTEIN_KINASE_ST"/>
    <property type="match status" value="2"/>
</dbReference>
<proteinExistence type="predicted"/>
<dbReference type="SUPFAM" id="SSF56112">
    <property type="entry name" value="Protein kinase-like (PK-like)"/>
    <property type="match status" value="2"/>
</dbReference>
<evidence type="ECO:0000256" key="2">
    <source>
        <dbReference type="ARBA" id="ARBA00022741"/>
    </source>
</evidence>
<evidence type="ECO:0000313" key="7">
    <source>
        <dbReference type="Proteomes" id="UP000807716"/>
    </source>
</evidence>
<feature type="domain" description="Protein kinase" evidence="5">
    <location>
        <begin position="12"/>
        <end position="267"/>
    </location>
</feature>
<dbReference type="EMBL" id="JAAAJB010000161">
    <property type="protein sequence ID" value="KAG0263443.1"/>
    <property type="molecule type" value="Genomic_DNA"/>
</dbReference>
<dbReference type="SUPFAM" id="SSF81901">
    <property type="entry name" value="HCP-like"/>
    <property type="match status" value="1"/>
</dbReference>
<gene>
    <name evidence="6" type="ORF">DFQ27_001772</name>
</gene>
<dbReference type="Pfam" id="PF08238">
    <property type="entry name" value="Sel1"/>
    <property type="match status" value="2"/>
</dbReference>
<evidence type="ECO:0000256" key="4">
    <source>
        <dbReference type="PROSITE-ProRule" id="PRU10141"/>
    </source>
</evidence>
<dbReference type="InterPro" id="IPR000719">
    <property type="entry name" value="Prot_kinase_dom"/>
</dbReference>
<dbReference type="SMART" id="SM00671">
    <property type="entry name" value="SEL1"/>
    <property type="match status" value="2"/>
</dbReference>
<dbReference type="InterPro" id="IPR006597">
    <property type="entry name" value="Sel1-like"/>
</dbReference>
<dbReference type="Gene3D" id="1.10.510.10">
    <property type="entry name" value="Transferase(Phosphotransferase) domain 1"/>
    <property type="match status" value="2"/>
</dbReference>
<dbReference type="OrthoDB" id="4062651at2759"/>
<dbReference type="GO" id="GO:0004674">
    <property type="term" value="F:protein serine/threonine kinase activity"/>
    <property type="evidence" value="ECO:0007669"/>
    <property type="project" value="UniProtKB-KW"/>
</dbReference>
<feature type="binding site" evidence="4">
    <location>
        <position position="39"/>
    </location>
    <ligand>
        <name>ATP</name>
        <dbReference type="ChEBI" id="CHEBI:30616"/>
    </ligand>
</feature>
<name>A0A9P6QAE1_9FUNG</name>
<keyword evidence="1" id="KW-0808">Transferase</keyword>
<dbReference type="PROSITE" id="PS50011">
    <property type="entry name" value="PROTEIN_KINASE_DOM"/>
    <property type="match status" value="2"/>
</dbReference>
<dbReference type="InterPro" id="IPR051681">
    <property type="entry name" value="Ser/Thr_Kinases-Pseudokinases"/>
</dbReference>
<evidence type="ECO:0000313" key="6">
    <source>
        <dbReference type="EMBL" id="KAG0263443.1"/>
    </source>
</evidence>
<dbReference type="AlphaFoldDB" id="A0A9P6QAE1"/>
<dbReference type="InterPro" id="IPR008271">
    <property type="entry name" value="Ser/Thr_kinase_AS"/>
</dbReference>
<organism evidence="6 7">
    <name type="scientific">Actinomortierella ambigua</name>
    <dbReference type="NCBI Taxonomy" id="1343610"/>
    <lineage>
        <taxon>Eukaryota</taxon>
        <taxon>Fungi</taxon>
        <taxon>Fungi incertae sedis</taxon>
        <taxon>Mucoromycota</taxon>
        <taxon>Mortierellomycotina</taxon>
        <taxon>Mortierellomycetes</taxon>
        <taxon>Mortierellales</taxon>
        <taxon>Mortierellaceae</taxon>
        <taxon>Actinomortierella</taxon>
    </lineage>
</organism>
<dbReference type="GO" id="GO:0005524">
    <property type="term" value="F:ATP binding"/>
    <property type="evidence" value="ECO:0007669"/>
    <property type="project" value="UniProtKB-UniRule"/>
</dbReference>
<dbReference type="Proteomes" id="UP000807716">
    <property type="component" value="Unassembled WGS sequence"/>
</dbReference>
<dbReference type="Pfam" id="PF07714">
    <property type="entry name" value="PK_Tyr_Ser-Thr"/>
    <property type="match status" value="2"/>
</dbReference>
<comment type="caution">
    <text evidence="6">The sequence shown here is derived from an EMBL/GenBank/DDBJ whole genome shotgun (WGS) entry which is preliminary data.</text>
</comment>
<dbReference type="PROSITE" id="PS00107">
    <property type="entry name" value="PROTEIN_KINASE_ATP"/>
    <property type="match status" value="1"/>
</dbReference>
<evidence type="ECO:0000256" key="3">
    <source>
        <dbReference type="ARBA" id="ARBA00022840"/>
    </source>
</evidence>
<dbReference type="SMART" id="SM00220">
    <property type="entry name" value="S_TKc"/>
    <property type="match status" value="2"/>
</dbReference>
<keyword evidence="3 4" id="KW-0067">ATP-binding</keyword>
<reference evidence="6" key="1">
    <citation type="journal article" date="2020" name="Fungal Divers.">
        <title>Resolving the Mortierellaceae phylogeny through synthesis of multi-gene phylogenetics and phylogenomics.</title>
        <authorList>
            <person name="Vandepol N."/>
            <person name="Liber J."/>
            <person name="Desiro A."/>
            <person name="Na H."/>
            <person name="Kennedy M."/>
            <person name="Barry K."/>
            <person name="Grigoriev I.V."/>
            <person name="Miller A.N."/>
            <person name="O'Donnell K."/>
            <person name="Stajich J.E."/>
            <person name="Bonito G."/>
        </authorList>
    </citation>
    <scope>NUCLEOTIDE SEQUENCE</scope>
    <source>
        <strain evidence="6">BC1065</strain>
    </source>
</reference>
<keyword evidence="2 4" id="KW-0547">Nucleotide-binding</keyword>
<evidence type="ECO:0000259" key="5">
    <source>
        <dbReference type="PROSITE" id="PS50011"/>
    </source>
</evidence>
<protein>
    <recommendedName>
        <fullName evidence="5">Protein kinase domain-containing protein</fullName>
    </recommendedName>
</protein>
<keyword evidence="1" id="KW-0723">Serine/threonine-protein kinase</keyword>
<keyword evidence="1" id="KW-0418">Kinase</keyword>
<dbReference type="PRINTS" id="PR00109">
    <property type="entry name" value="TYRKINASE"/>
</dbReference>
<dbReference type="InterPro" id="IPR011009">
    <property type="entry name" value="Kinase-like_dom_sf"/>
</dbReference>
<feature type="domain" description="Protein kinase" evidence="5">
    <location>
        <begin position="396"/>
        <end position="663"/>
    </location>
</feature>
<sequence>MESTLQKHASQLKLGIVIGRGGFGEVRFAHWEDQPCAVKLFFLSQSEAAQKSIKKEISIMSRLRHPHVVLFHREVIVRDRLAYIMEYAENGSLQRVIRSRTPLDWPLKEKITQGIVRGLAYIHSEGVIHRDLKSGNVLLTKHMEPKLCDFGLATVKDFSTTKAENETLKGAVRWMAPELFVRVPHYNTKTDIYALGWIMWELATDTTPPFWQQPEDVVVINLVKEGERLPIPSDIPSDYQQWIQKCWDQNPADRPRADEMVFMDPEPGEANDGDISLESLTSSFSADSGHTHDGELVEQVPDDMSSQFDLGMKYLAGDGVPKSELEAFYWLRQAAEQGHPEAQLQVGRLHQSGQIVVHDPHHAAFWFKKAAEQGVTKPIGQLHGTTTAGQASKNVLEIGEHIAGGAGGSVYIGRWKWQPCAIKKFKPAQNEEDAKRIQQNVENEISILQGLHHRRIIQYYGTEVLDDQLHLIMELAEGLSLEVAIRSQEKIDWDFNNRITQEVACGLAFLHSKNIIHRDIKSANILLTRHLEVKIGDFGVSRVSDISSRGESRHVGTTRWMAPELFVPQPNYTSKSDLYAFGMVMWEMAANCTEPFANRDSIEVVNAVKSGEREVIPSGTPEKFSTWIEQCWRENPLERGEARDLVEWCDISQIKPAPVDRFMSFHDSLFASRSMYPM</sequence>